<dbReference type="PANTHER" id="PTHR19848">
    <property type="entry name" value="WD40 REPEAT PROTEIN"/>
    <property type="match status" value="1"/>
</dbReference>
<dbReference type="PANTHER" id="PTHR19848:SF8">
    <property type="entry name" value="F-BOX AND WD REPEAT DOMAIN CONTAINING 7"/>
    <property type="match status" value="1"/>
</dbReference>
<keyword evidence="1 3" id="KW-0853">WD repeat</keyword>
<dbReference type="OrthoDB" id="1741719at2759"/>
<name>A0A813BM25_9DINO</name>
<feature type="repeat" description="WD" evidence="3">
    <location>
        <begin position="334"/>
        <end position="355"/>
    </location>
</feature>
<dbReference type="InterPro" id="IPR036322">
    <property type="entry name" value="WD40_repeat_dom_sf"/>
</dbReference>
<dbReference type="PROSITE" id="PS50082">
    <property type="entry name" value="WD_REPEATS_2"/>
    <property type="match status" value="1"/>
</dbReference>
<dbReference type="Gene3D" id="2.60.120.330">
    <property type="entry name" value="B-lactam Antibiotic, Isopenicillin N Synthase, Chain"/>
    <property type="match status" value="1"/>
</dbReference>
<comment type="caution">
    <text evidence="5">The sequence shown here is derived from an EMBL/GenBank/DDBJ whole genome shotgun (WGS) entry which is preliminary data.</text>
</comment>
<dbReference type="SUPFAM" id="SSF51197">
    <property type="entry name" value="Clavaminate synthase-like"/>
    <property type="match status" value="1"/>
</dbReference>
<organism evidence="5 6">
    <name type="scientific">Symbiodinium necroappetens</name>
    <dbReference type="NCBI Taxonomy" id="1628268"/>
    <lineage>
        <taxon>Eukaryota</taxon>
        <taxon>Sar</taxon>
        <taxon>Alveolata</taxon>
        <taxon>Dinophyceae</taxon>
        <taxon>Suessiales</taxon>
        <taxon>Symbiodiniaceae</taxon>
        <taxon>Symbiodinium</taxon>
    </lineage>
</organism>
<dbReference type="InterPro" id="IPR027443">
    <property type="entry name" value="IPNS-like_sf"/>
</dbReference>
<dbReference type="AlphaFoldDB" id="A0A813BM25"/>
<dbReference type="Gene3D" id="2.130.10.10">
    <property type="entry name" value="YVTN repeat-like/Quinoprotein amine dehydrogenase"/>
    <property type="match status" value="1"/>
</dbReference>
<sequence>MAGPEFSSWTLNLSHSQVPVLEAALEKCKRWLHHDRTHRRPEAECQADPFAVLHHGPSAEVFVMHYSERSQVRFHLRQPPPRPSFVQRAKVALLPYQLLNHRHAEGDGAELREATRQVAGAEETEALDALEATWAVLRPLVEELLAPGLRTAATSKMTKVLVRPPRQYSRALIACVECAGLVLKSWQLLEVMDVFYYPEMPGQWMACCEHTDPGLITVVIADAAGLEVHRNHAWVPASTELPSAAAMIGEEWAHAYFLQAVPLPACQPCLHQVQLNGASRLSIAFEMRLSPEGREQLLRAQEVLYSDPVQKPKTNCACFAPVSTWVQWASKKMPDAAVIATASYDADVHIWDARTLVPEPVSTVSVHSGAVLSLAFSVGTGSGIMLATGGDDDLITWFGLADLLAAGRTSSAMPMHTFREEQGIGKNMAVLAIAFSVDGNWFAAAGRGGAGALWDVQQMTKVRILEPALETVSNAQMAAVAGLAFAQDGQWLAIRGPGSVKMLPMANVQQGLPVPSPEWVSFDGQDLGRAVLTWSSMQGPEGNLPQQHITRHDNGTVLALQFAPCNVTAGCDARLPAIRVDIQVPYEFIGVRGYFLEHSLNADDLADDCRGGAAQSQWDEENPARTYFAQLGFGMSAEGLDCERVGPSEGEGGRDSLEACKQACRENHFCNLINYRDSARNCDLRYCLNASSPVLGNNPDVNAHALIEFDDTDELLDPTHDGYVMFGAPDAVGEGGIAYGGCAAGPHNRLVDHHPGNSCFQDSNTPMASGTEPSPYVPSLLQA</sequence>
<evidence type="ECO:0000256" key="2">
    <source>
        <dbReference type="ARBA" id="ARBA00022737"/>
    </source>
</evidence>
<dbReference type="Pfam" id="PF00400">
    <property type="entry name" value="WD40"/>
    <property type="match status" value="1"/>
</dbReference>
<evidence type="ECO:0000256" key="1">
    <source>
        <dbReference type="ARBA" id="ARBA00022574"/>
    </source>
</evidence>
<evidence type="ECO:0000313" key="6">
    <source>
        <dbReference type="Proteomes" id="UP000601435"/>
    </source>
</evidence>
<evidence type="ECO:0000256" key="3">
    <source>
        <dbReference type="PROSITE-ProRule" id="PRU00221"/>
    </source>
</evidence>
<accession>A0A813BM25</accession>
<feature type="region of interest" description="Disordered" evidence="4">
    <location>
        <begin position="761"/>
        <end position="783"/>
    </location>
</feature>
<dbReference type="SMART" id="SM00320">
    <property type="entry name" value="WD40"/>
    <property type="match status" value="3"/>
</dbReference>
<evidence type="ECO:0000256" key="4">
    <source>
        <dbReference type="SAM" id="MobiDB-lite"/>
    </source>
</evidence>
<dbReference type="Proteomes" id="UP000601435">
    <property type="component" value="Unassembled WGS sequence"/>
</dbReference>
<protein>
    <submittedName>
        <fullName evidence="5">Taf5 protein</fullName>
    </submittedName>
</protein>
<keyword evidence="6" id="KW-1185">Reference proteome</keyword>
<reference evidence="5" key="1">
    <citation type="submission" date="2021-02" db="EMBL/GenBank/DDBJ databases">
        <authorList>
            <person name="Dougan E. K."/>
            <person name="Rhodes N."/>
            <person name="Thang M."/>
            <person name="Chan C."/>
        </authorList>
    </citation>
    <scope>NUCLEOTIDE SEQUENCE</scope>
</reference>
<dbReference type="SUPFAM" id="SSF50978">
    <property type="entry name" value="WD40 repeat-like"/>
    <property type="match status" value="1"/>
</dbReference>
<proteinExistence type="predicted"/>
<feature type="compositionally biased region" description="Polar residues" evidence="4">
    <location>
        <begin position="761"/>
        <end position="772"/>
    </location>
</feature>
<dbReference type="InterPro" id="IPR001680">
    <property type="entry name" value="WD40_rpt"/>
</dbReference>
<evidence type="ECO:0000313" key="5">
    <source>
        <dbReference type="EMBL" id="CAE7905679.1"/>
    </source>
</evidence>
<dbReference type="EMBL" id="CAJNJA010072030">
    <property type="protein sequence ID" value="CAE7905679.1"/>
    <property type="molecule type" value="Genomic_DNA"/>
</dbReference>
<dbReference type="InterPro" id="IPR015943">
    <property type="entry name" value="WD40/YVTN_repeat-like_dom_sf"/>
</dbReference>
<gene>
    <name evidence="5" type="primary">Taf5</name>
    <name evidence="5" type="ORF">SNEC2469_LOCUS30639</name>
</gene>
<keyword evidence="2" id="KW-0677">Repeat</keyword>